<reference evidence="1 2" key="1">
    <citation type="submission" date="2015-05" db="EMBL/GenBank/DDBJ databases">
        <title>Whole genome sequence and identification of bacterial endophytes from Costus igneus.</title>
        <authorList>
            <person name="Lee Y.P."/>
            <person name="Gan H.M."/>
            <person name="Eng W."/>
            <person name="Wheatley M.S."/>
            <person name="Caraballo A."/>
            <person name="Polter S."/>
            <person name="Savka M.A."/>
            <person name="Hudson A.O."/>
        </authorList>
    </citation>
    <scope>NUCLEOTIDE SEQUENCE [LARGE SCALE GENOMIC DNA]</scope>
    <source>
        <strain evidence="1 2">RIT379</strain>
    </source>
</reference>
<dbReference type="AlphaFoldDB" id="A0A0J1IMK3"/>
<keyword evidence="2" id="KW-1185">Reference proteome</keyword>
<dbReference type="Pfam" id="PF05595">
    <property type="entry name" value="DUF771"/>
    <property type="match status" value="1"/>
</dbReference>
<dbReference type="InterPro" id="IPR008489">
    <property type="entry name" value="DUF771"/>
</dbReference>
<name>A0A0J1IMK3_NIACI</name>
<comment type="caution">
    <text evidence="1">The sequence shown here is derived from an EMBL/GenBank/DDBJ whole genome shotgun (WGS) entry which is preliminary data.</text>
</comment>
<organism evidence="1 2">
    <name type="scientific">Niallia circulans</name>
    <name type="common">Bacillus circulans</name>
    <dbReference type="NCBI Taxonomy" id="1397"/>
    <lineage>
        <taxon>Bacteria</taxon>
        <taxon>Bacillati</taxon>
        <taxon>Bacillota</taxon>
        <taxon>Bacilli</taxon>
        <taxon>Bacillales</taxon>
        <taxon>Bacillaceae</taxon>
        <taxon>Niallia</taxon>
    </lineage>
</organism>
<accession>A0A0J1IMK3</accession>
<gene>
    <name evidence="1" type="ORF">ABW02_06720</name>
</gene>
<proteinExistence type="predicted"/>
<sequence>MQNKIEITLPEDVLRKLVSEEVSRILKEKEEVGTIWDMQRLCKEWSRSDEWIKNNFLYDMVDQQIAIKEGNKWMFRAKEAKAFINDWFMNRTKRKVF</sequence>
<dbReference type="PATRIC" id="fig|1397.4.peg.4018"/>
<evidence type="ECO:0008006" key="3">
    <source>
        <dbReference type="Google" id="ProtNLM"/>
    </source>
</evidence>
<dbReference type="OrthoDB" id="2167122at2"/>
<evidence type="ECO:0000313" key="2">
    <source>
        <dbReference type="Proteomes" id="UP000036045"/>
    </source>
</evidence>
<dbReference type="Proteomes" id="UP000036045">
    <property type="component" value="Unassembled WGS sequence"/>
</dbReference>
<dbReference type="EMBL" id="LDPH01000004">
    <property type="protein sequence ID" value="KLV27211.1"/>
    <property type="molecule type" value="Genomic_DNA"/>
</dbReference>
<evidence type="ECO:0000313" key="1">
    <source>
        <dbReference type="EMBL" id="KLV27211.1"/>
    </source>
</evidence>
<protein>
    <recommendedName>
        <fullName evidence="3">DUF771 domain-containing protein</fullName>
    </recommendedName>
</protein>
<dbReference type="RefSeq" id="WP_047941182.1">
    <property type="nucleotide sequence ID" value="NZ_LDPH01000004.1"/>
</dbReference>